<dbReference type="OrthoDB" id="13581at10239"/>
<protein>
    <recommendedName>
        <fullName evidence="1">KTSC domain-containing protein</fullName>
    </recommendedName>
</protein>
<dbReference type="RefSeq" id="YP_009225926.1">
    <property type="nucleotide sequence ID" value="NC_029098.1"/>
</dbReference>
<evidence type="ECO:0000313" key="3">
    <source>
        <dbReference type="Proteomes" id="UP000030200"/>
    </source>
</evidence>
<dbReference type="Proteomes" id="UP000030200">
    <property type="component" value="Segment"/>
</dbReference>
<gene>
    <name evidence="2" type="primary">246</name>
    <name evidence="2" type="ORF">PBI_JAY2JAY_246</name>
</gene>
<organism evidence="2 3">
    <name type="scientific">Streptomyces phage Jay2Jay</name>
    <dbReference type="NCBI Taxonomy" id="1556290"/>
    <lineage>
        <taxon>Viruses</taxon>
        <taxon>Duplodnaviria</taxon>
        <taxon>Heunggongvirae</taxon>
        <taxon>Uroviricota</taxon>
        <taxon>Caudoviricetes</taxon>
        <taxon>Stanwilliamsviridae</taxon>
        <taxon>Boydwoodruffvirinae</taxon>
        <taxon>Samistivirus</taxon>
        <taxon>Samistivirus jay2jay</taxon>
    </lineage>
</organism>
<keyword evidence="3" id="KW-1185">Reference proteome</keyword>
<dbReference type="EMBL" id="KM652554">
    <property type="protein sequence ID" value="AIW02699.1"/>
    <property type="molecule type" value="Genomic_DNA"/>
</dbReference>
<dbReference type="Pfam" id="PF13619">
    <property type="entry name" value="KTSC"/>
    <property type="match status" value="1"/>
</dbReference>
<reference evidence="2 3" key="1">
    <citation type="submission" date="2014-09" db="EMBL/GenBank/DDBJ databases">
        <authorList>
            <person name="Gicewicz E.A."/>
            <person name="Hiryak K.M."/>
            <person name="Horoschock A.N."/>
            <person name="Kneeream E.R."/>
            <person name="Luchetta J."/>
            <person name="Mikolon A.R."/>
            <person name="Smith S.N."/>
            <person name="Svintozelskiy S."/>
            <person name="Yucha M.L."/>
            <person name="Manna D.P."/>
            <person name="Pidcock K.A."/>
            <person name="Laing C.E."/>
            <person name="Schaff J.E."/>
            <person name="Dashiell C.L."/>
            <person name="Macialek J.A."/>
            <person name="Anders K.R."/>
            <person name="Braun M.A."/>
            <person name="Delesalle V.A."/>
            <person name="Hughes L.E."/>
            <person name="Ware V.C."/>
            <person name="Bradley K.W."/>
            <person name="Barker L.P."/>
            <person name="Asai D.J."/>
            <person name="Bowman C.A."/>
            <person name="Russell D.A."/>
            <person name="Pope W.H."/>
            <person name="Jacobs-Sera D."/>
            <person name="Hendrix R.W."/>
            <person name="Hatfull G.F."/>
        </authorList>
    </citation>
    <scope>NUCLEOTIDE SEQUENCE [LARGE SCALE GENOMIC DNA]</scope>
</reference>
<accession>A0A0A0RTD2</accession>
<sequence length="142" mass="15880">MRKPMQFVYSNSIATNSSALQGVYWNKGAEELVVQFWGGSVIKYAGFNADDYRAFASALSKGRFYSQYVKGNYHGEKMDDETQFVHEQDVVTPFSQVQELEAEVGPSVQVTVNIYVNGDPDSIAKAVERLAPSIRAVQNWRG</sequence>
<evidence type="ECO:0000259" key="1">
    <source>
        <dbReference type="Pfam" id="PF13619"/>
    </source>
</evidence>
<proteinExistence type="predicted"/>
<name>A0A0A0RTD2_9CAUD</name>
<dbReference type="InterPro" id="IPR025309">
    <property type="entry name" value="KTSC_dom"/>
</dbReference>
<feature type="domain" description="KTSC" evidence="1">
    <location>
        <begin position="16"/>
        <end position="73"/>
    </location>
</feature>
<dbReference type="KEGG" id="vg:26796975"/>
<evidence type="ECO:0000313" key="2">
    <source>
        <dbReference type="EMBL" id="AIW02699.1"/>
    </source>
</evidence>
<dbReference type="GeneID" id="26796975"/>